<evidence type="ECO:0000256" key="1">
    <source>
        <dbReference type="SAM" id="MobiDB-lite"/>
    </source>
</evidence>
<reference evidence="2 3" key="1">
    <citation type="journal article" date="2021" name="Nat. Plants">
        <title>The Taxus genome provides insights into paclitaxel biosynthesis.</title>
        <authorList>
            <person name="Xiong X."/>
            <person name="Gou J."/>
            <person name="Liao Q."/>
            <person name="Li Y."/>
            <person name="Zhou Q."/>
            <person name="Bi G."/>
            <person name="Li C."/>
            <person name="Du R."/>
            <person name="Wang X."/>
            <person name="Sun T."/>
            <person name="Guo L."/>
            <person name="Liang H."/>
            <person name="Lu P."/>
            <person name="Wu Y."/>
            <person name="Zhang Z."/>
            <person name="Ro D.K."/>
            <person name="Shang Y."/>
            <person name="Huang S."/>
            <person name="Yan J."/>
        </authorList>
    </citation>
    <scope>NUCLEOTIDE SEQUENCE [LARGE SCALE GENOMIC DNA]</scope>
    <source>
        <strain evidence="2">Ta-2019</strain>
    </source>
</reference>
<feature type="non-terminal residue" evidence="2">
    <location>
        <position position="73"/>
    </location>
</feature>
<protein>
    <submittedName>
        <fullName evidence="2">Uncharacterized protein</fullName>
    </submittedName>
</protein>
<gene>
    <name evidence="2" type="ORF">KI387_017158</name>
</gene>
<name>A0AA38LFI3_TAXCH</name>
<comment type="caution">
    <text evidence="2">The sequence shown here is derived from an EMBL/GenBank/DDBJ whole genome shotgun (WGS) entry which is preliminary data.</text>
</comment>
<accession>A0AA38LFI3</accession>
<keyword evidence="3" id="KW-1185">Reference proteome</keyword>
<proteinExistence type="predicted"/>
<dbReference type="AlphaFoldDB" id="A0AA38LFI3"/>
<dbReference type="Proteomes" id="UP000824469">
    <property type="component" value="Unassembled WGS sequence"/>
</dbReference>
<feature type="non-terminal residue" evidence="2">
    <location>
        <position position="1"/>
    </location>
</feature>
<sequence length="73" mass="8065">IVVLKLCNLIQDLIDNNAIELPEPMAFAPINENHKLKIFNNPLPKHDKKVVDSSANHTYHAVPPPASGALDFL</sequence>
<evidence type="ECO:0000313" key="3">
    <source>
        <dbReference type="Proteomes" id="UP000824469"/>
    </source>
</evidence>
<dbReference type="EMBL" id="JAHRHJ020000003">
    <property type="protein sequence ID" value="KAH9322519.1"/>
    <property type="molecule type" value="Genomic_DNA"/>
</dbReference>
<organism evidence="2 3">
    <name type="scientific">Taxus chinensis</name>
    <name type="common">Chinese yew</name>
    <name type="synonym">Taxus wallichiana var. chinensis</name>
    <dbReference type="NCBI Taxonomy" id="29808"/>
    <lineage>
        <taxon>Eukaryota</taxon>
        <taxon>Viridiplantae</taxon>
        <taxon>Streptophyta</taxon>
        <taxon>Embryophyta</taxon>
        <taxon>Tracheophyta</taxon>
        <taxon>Spermatophyta</taxon>
        <taxon>Pinopsida</taxon>
        <taxon>Pinidae</taxon>
        <taxon>Conifers II</taxon>
        <taxon>Cupressales</taxon>
        <taxon>Taxaceae</taxon>
        <taxon>Taxus</taxon>
    </lineage>
</organism>
<evidence type="ECO:0000313" key="2">
    <source>
        <dbReference type="EMBL" id="KAH9322519.1"/>
    </source>
</evidence>
<feature type="region of interest" description="Disordered" evidence="1">
    <location>
        <begin position="54"/>
        <end position="73"/>
    </location>
</feature>